<dbReference type="InterPro" id="IPR043504">
    <property type="entry name" value="Peptidase_S1_PA_chymotrypsin"/>
</dbReference>
<evidence type="ECO:0000313" key="2">
    <source>
        <dbReference type="Proteomes" id="UP001501265"/>
    </source>
</evidence>
<name>A0ABP9CJH9_9ACTN</name>
<dbReference type="InterPro" id="IPR009003">
    <property type="entry name" value="Peptidase_S1_PA"/>
</dbReference>
<protein>
    <recommendedName>
        <fullName evidence="3">Serine protease</fullName>
    </recommendedName>
</protein>
<dbReference type="Proteomes" id="UP001501265">
    <property type="component" value="Unassembled WGS sequence"/>
</dbReference>
<gene>
    <name evidence="1" type="ORF">GCM10023220_45120</name>
</gene>
<sequence>MGWFGTAGGGAVDPSLHVVTVRRAKDAKAVGAGFVLSPDTVLTCAHVVNAALGRVMLEPRAPGLDEVVVEVHTDGPGVRSHPARVVHWVAPHASGGGPVPPADDEWLGDLAVLRVDGPLGGLPAGPRLVSMAVGQELDAWHCTGEAATYASLTVRGLSDSRAYLDGAPTGMAVGPGYSGGPLWCPTEKAVVGLVVAHFMPPRDHATGAPLAFSPQHLVRRSWAVPWQRVESELRPLGALHGVVPGAPDPDDHAFLLLTEAIEDIFPTASERVTGAQRLARACGVASGSDVTPPTPEEFAAFLLTHPRALAALAGNLRRDTPRDADRVLAAGGLSHVPRLLSPQEHTALRKHLRAMEPQVGAVTAGPQ</sequence>
<evidence type="ECO:0008006" key="3">
    <source>
        <dbReference type="Google" id="ProtNLM"/>
    </source>
</evidence>
<dbReference type="Pfam" id="PF13365">
    <property type="entry name" value="Trypsin_2"/>
    <property type="match status" value="1"/>
</dbReference>
<proteinExistence type="predicted"/>
<comment type="caution">
    <text evidence="1">The sequence shown here is derived from an EMBL/GenBank/DDBJ whole genome shotgun (WGS) entry which is preliminary data.</text>
</comment>
<dbReference type="Gene3D" id="2.40.10.10">
    <property type="entry name" value="Trypsin-like serine proteases"/>
    <property type="match status" value="1"/>
</dbReference>
<dbReference type="RefSeq" id="WP_345621830.1">
    <property type="nucleotide sequence ID" value="NZ_BAABIG010000047.1"/>
</dbReference>
<accession>A0ABP9CJH9</accession>
<organism evidence="1 2">
    <name type="scientific">Streptomyces ziwulingensis</name>
    <dbReference type="NCBI Taxonomy" id="1045501"/>
    <lineage>
        <taxon>Bacteria</taxon>
        <taxon>Bacillati</taxon>
        <taxon>Actinomycetota</taxon>
        <taxon>Actinomycetes</taxon>
        <taxon>Kitasatosporales</taxon>
        <taxon>Streptomycetaceae</taxon>
        <taxon>Streptomyces</taxon>
    </lineage>
</organism>
<keyword evidence="2" id="KW-1185">Reference proteome</keyword>
<dbReference type="EMBL" id="BAABIG010000047">
    <property type="protein sequence ID" value="GAA4809378.1"/>
    <property type="molecule type" value="Genomic_DNA"/>
</dbReference>
<evidence type="ECO:0000313" key="1">
    <source>
        <dbReference type="EMBL" id="GAA4809378.1"/>
    </source>
</evidence>
<reference evidence="2" key="1">
    <citation type="journal article" date="2019" name="Int. J. Syst. Evol. Microbiol.">
        <title>The Global Catalogue of Microorganisms (GCM) 10K type strain sequencing project: providing services to taxonomists for standard genome sequencing and annotation.</title>
        <authorList>
            <consortium name="The Broad Institute Genomics Platform"/>
            <consortium name="The Broad Institute Genome Sequencing Center for Infectious Disease"/>
            <person name="Wu L."/>
            <person name="Ma J."/>
        </authorList>
    </citation>
    <scope>NUCLEOTIDE SEQUENCE [LARGE SCALE GENOMIC DNA]</scope>
    <source>
        <strain evidence="2">JCM 18081</strain>
    </source>
</reference>
<dbReference type="SUPFAM" id="SSF50494">
    <property type="entry name" value="Trypsin-like serine proteases"/>
    <property type="match status" value="1"/>
</dbReference>